<gene>
    <name evidence="1" type="ORF">B0I29_1326</name>
</gene>
<organism evidence="1 2">
    <name type="scientific">Actinoplanes lutulentus</name>
    <dbReference type="NCBI Taxonomy" id="1287878"/>
    <lineage>
        <taxon>Bacteria</taxon>
        <taxon>Bacillati</taxon>
        <taxon>Actinomycetota</taxon>
        <taxon>Actinomycetes</taxon>
        <taxon>Micromonosporales</taxon>
        <taxon>Micromonosporaceae</taxon>
        <taxon>Actinoplanes</taxon>
    </lineage>
</organism>
<dbReference type="EMBL" id="QLMJ01000032">
    <property type="protein sequence ID" value="RAK25544.1"/>
    <property type="molecule type" value="Genomic_DNA"/>
</dbReference>
<protein>
    <recommendedName>
        <fullName evidence="3">Serpin (Serine protease inhibitor)</fullName>
    </recommendedName>
</protein>
<dbReference type="RefSeq" id="WP_111655084.1">
    <property type="nucleotide sequence ID" value="NZ_JACHWI010000002.1"/>
</dbReference>
<evidence type="ECO:0008006" key="3">
    <source>
        <dbReference type="Google" id="ProtNLM"/>
    </source>
</evidence>
<accession>A0A327Z509</accession>
<reference evidence="1 2" key="1">
    <citation type="submission" date="2018-06" db="EMBL/GenBank/DDBJ databases">
        <title>Genomic Encyclopedia of Type Strains, Phase III (KMG-III): the genomes of soil and plant-associated and newly described type strains.</title>
        <authorList>
            <person name="Whitman W."/>
        </authorList>
    </citation>
    <scope>NUCLEOTIDE SEQUENCE [LARGE SCALE GENOMIC DNA]</scope>
    <source>
        <strain evidence="1 2">CGMCC 4.7090</strain>
    </source>
</reference>
<proteinExistence type="predicted"/>
<dbReference type="AlphaFoldDB" id="A0A327Z509"/>
<evidence type="ECO:0000313" key="2">
    <source>
        <dbReference type="Proteomes" id="UP000249341"/>
    </source>
</evidence>
<dbReference type="Gene3D" id="3.30.497.10">
    <property type="entry name" value="Antithrombin, subunit I, domain 2"/>
    <property type="match status" value="1"/>
</dbReference>
<name>A0A327Z509_9ACTN</name>
<dbReference type="OrthoDB" id="4847668at2"/>
<keyword evidence="2" id="KW-1185">Reference proteome</keyword>
<dbReference type="SUPFAM" id="SSF56574">
    <property type="entry name" value="Serpins"/>
    <property type="match status" value="1"/>
</dbReference>
<comment type="caution">
    <text evidence="1">The sequence shown here is derived from an EMBL/GenBank/DDBJ whole genome shotgun (WGS) entry which is preliminary data.</text>
</comment>
<dbReference type="InterPro" id="IPR036186">
    <property type="entry name" value="Serpin_sf"/>
</dbReference>
<sequence length="384" mass="40521">MSDNWTTALSRYAARLHATAGDRHHIASPLGAWLLLALAASAAPDDADLADALGVAPKQAAEIAAALLAEPHPLVAAATAVWHAQGVSGLEGWPLPESTTVGPLPSKAELDAWAREHTYGLIETFPGEPAPDLLLLLASALATKVSWTEPFTPAPAAELGGEWAGRLTTVLRTPEHGHQAFIASTAEAGDVIVHVAPAGGLSVISVAAAPDVTPERVIAAAYKIALTPEPAPMSLFDLPLGETPLWTIREERRHERRTEFTTALLPAWSAQSDHDLAADPALGFPAVTRVLGRLLTAPAGRFEAKQTAVARYSRFGFEAAAVSAYMYPTSLPPETAVRYAELRFGHAYAVVAVTGQPDGPWHGVPVFSAWVSEPEDVAEADRDL</sequence>
<evidence type="ECO:0000313" key="1">
    <source>
        <dbReference type="EMBL" id="RAK25544.1"/>
    </source>
</evidence>
<dbReference type="InterPro" id="IPR042178">
    <property type="entry name" value="Serpin_sf_1"/>
</dbReference>
<dbReference type="Proteomes" id="UP000249341">
    <property type="component" value="Unassembled WGS sequence"/>
</dbReference>